<keyword evidence="1" id="KW-0963">Cytoplasm</keyword>
<name>A0A9X1V2W4_9FLAO</name>
<keyword evidence="3 6" id="KW-0378">Hydrolase</keyword>
<evidence type="ECO:0000256" key="4">
    <source>
        <dbReference type="ARBA" id="ARBA00022833"/>
    </source>
</evidence>
<dbReference type="EMBL" id="JAKVTV010000003">
    <property type="protein sequence ID" value="MCH4823402.1"/>
    <property type="molecule type" value="Genomic_DNA"/>
</dbReference>
<dbReference type="Pfam" id="PF12867">
    <property type="entry name" value="DinB_2"/>
    <property type="match status" value="1"/>
</dbReference>
<dbReference type="GO" id="GO:0046872">
    <property type="term" value="F:metal ion binding"/>
    <property type="evidence" value="ECO:0007669"/>
    <property type="project" value="UniProtKB-KW"/>
</dbReference>
<keyword evidence="2" id="KW-0479">Metal-binding</keyword>
<gene>
    <name evidence="6" type="ORF">ML462_09465</name>
</gene>
<evidence type="ECO:0000259" key="5">
    <source>
        <dbReference type="Pfam" id="PF12867"/>
    </source>
</evidence>
<evidence type="ECO:0000256" key="3">
    <source>
        <dbReference type="ARBA" id="ARBA00022801"/>
    </source>
</evidence>
<feature type="domain" description="DinB-like" evidence="5">
    <location>
        <begin position="36"/>
        <end position="170"/>
    </location>
</feature>
<evidence type="ECO:0000313" key="7">
    <source>
        <dbReference type="Proteomes" id="UP001139226"/>
    </source>
</evidence>
<dbReference type="InterPro" id="IPR023774">
    <property type="entry name" value="Put_metal_dep_hydrolase_YfiT"/>
</dbReference>
<proteinExistence type="inferred from homology"/>
<dbReference type="Proteomes" id="UP001139226">
    <property type="component" value="Unassembled WGS sequence"/>
</dbReference>
<comment type="caution">
    <text evidence="6">The sequence shown here is derived from an EMBL/GenBank/DDBJ whole genome shotgun (WGS) entry which is preliminary data.</text>
</comment>
<dbReference type="SUPFAM" id="SSF109854">
    <property type="entry name" value="DinB/YfiT-like putative metalloenzymes"/>
    <property type="match status" value="1"/>
</dbReference>
<accession>A0A9X1V2W4</accession>
<evidence type="ECO:0000313" key="6">
    <source>
        <dbReference type="EMBL" id="MCH4823402.1"/>
    </source>
</evidence>
<organism evidence="6 7">
    <name type="scientific">Christiangramia lutea</name>
    <dbReference type="NCBI Taxonomy" id="1607951"/>
    <lineage>
        <taxon>Bacteria</taxon>
        <taxon>Pseudomonadati</taxon>
        <taxon>Bacteroidota</taxon>
        <taxon>Flavobacteriia</taxon>
        <taxon>Flavobacteriales</taxon>
        <taxon>Flavobacteriaceae</taxon>
        <taxon>Christiangramia</taxon>
    </lineage>
</organism>
<dbReference type="InterPro" id="IPR024775">
    <property type="entry name" value="DinB-like"/>
</dbReference>
<dbReference type="HAMAP" id="MF_01256">
    <property type="entry name" value="YfiT_hydrol"/>
    <property type="match status" value="1"/>
</dbReference>
<evidence type="ECO:0000256" key="2">
    <source>
        <dbReference type="ARBA" id="ARBA00022723"/>
    </source>
</evidence>
<keyword evidence="7" id="KW-1185">Reference proteome</keyword>
<dbReference type="RefSeq" id="WP_240713579.1">
    <property type="nucleotide sequence ID" value="NZ_JAKVTV010000003.1"/>
</dbReference>
<dbReference type="NCBIfam" id="NF009807">
    <property type="entry name" value="PRK13291.1"/>
    <property type="match status" value="1"/>
</dbReference>
<protein>
    <submittedName>
        <fullName evidence="6">Metal-dependent hydrolase</fullName>
    </submittedName>
</protein>
<dbReference type="Gene3D" id="1.20.120.450">
    <property type="entry name" value="dinb family like domain"/>
    <property type="match status" value="1"/>
</dbReference>
<keyword evidence="4" id="KW-0862">Zinc</keyword>
<sequence length="181" mass="21247">MTTEEINTLKYPIGKEEIPEKITAKHIQKWISDISELPSKLREAVSKLSKEQLDTPYRPDGWTLKQLIHHIADSHMSALLRFKWALTEDEPTIKAYDEKSFAELYDSKLAPVEISIDFITALHGKWVILLENMSNSDFERTFVHPESGYRYTLKESLGHYSWHGRHHYAHLQNLLKRKGWF</sequence>
<dbReference type="GO" id="GO:0016787">
    <property type="term" value="F:hydrolase activity"/>
    <property type="evidence" value="ECO:0007669"/>
    <property type="project" value="UniProtKB-KW"/>
</dbReference>
<reference evidence="6" key="1">
    <citation type="submission" date="2022-03" db="EMBL/GenBank/DDBJ databases">
        <title>Gramella crocea sp. nov., isolated from activated sludge of a seafood processing plant.</title>
        <authorList>
            <person name="Zhang X."/>
        </authorList>
    </citation>
    <scope>NUCLEOTIDE SEQUENCE</scope>
    <source>
        <strain evidence="6">YJ019</strain>
    </source>
</reference>
<dbReference type="InterPro" id="IPR034660">
    <property type="entry name" value="DinB/YfiT-like"/>
</dbReference>
<evidence type="ECO:0000256" key="1">
    <source>
        <dbReference type="ARBA" id="ARBA00022490"/>
    </source>
</evidence>
<dbReference type="AlphaFoldDB" id="A0A9X1V2W4"/>